<proteinExistence type="predicted"/>
<reference evidence="1 2" key="1">
    <citation type="submission" date="2023-03" db="EMBL/GenBank/DDBJ databases">
        <title>Bacillus Genome Sequencing.</title>
        <authorList>
            <person name="Dunlap C."/>
        </authorList>
    </citation>
    <scope>NUCLEOTIDE SEQUENCE [LARGE SCALE GENOMIC DNA]</scope>
    <source>
        <strain evidence="1 2">B-59205</strain>
    </source>
</reference>
<sequence>MMKLEMIVEQQPIHISHDTYRRECRYTRGIHIPADEFSQIMKLMAEDTKLYFEFHNVAKKIEPGSYLNGHSSLARQIDEYYKKMKNTEIIGITNGQDFYVKLT</sequence>
<accession>A0AAW9NUP4</accession>
<dbReference type="Proteomes" id="UP001344888">
    <property type="component" value="Unassembled WGS sequence"/>
</dbReference>
<evidence type="ECO:0008006" key="3">
    <source>
        <dbReference type="Google" id="ProtNLM"/>
    </source>
</evidence>
<evidence type="ECO:0000313" key="1">
    <source>
        <dbReference type="EMBL" id="MEC1179594.1"/>
    </source>
</evidence>
<comment type="caution">
    <text evidence="1">The sequence shown here is derived from an EMBL/GenBank/DDBJ whole genome shotgun (WGS) entry which is preliminary data.</text>
</comment>
<organism evidence="1 2">
    <name type="scientific">Metasolibacillus meyeri</name>
    <dbReference type="NCBI Taxonomy" id="1071052"/>
    <lineage>
        <taxon>Bacteria</taxon>
        <taxon>Bacillati</taxon>
        <taxon>Bacillota</taxon>
        <taxon>Bacilli</taxon>
        <taxon>Bacillales</taxon>
        <taxon>Caryophanaceae</taxon>
        <taxon>Metasolibacillus</taxon>
    </lineage>
</organism>
<dbReference type="EMBL" id="JARSFG010000018">
    <property type="protein sequence ID" value="MEC1179594.1"/>
    <property type="molecule type" value="Genomic_DNA"/>
</dbReference>
<dbReference type="AlphaFoldDB" id="A0AAW9NUP4"/>
<gene>
    <name evidence="1" type="ORF">P9B03_13930</name>
</gene>
<dbReference type="RefSeq" id="WP_326124078.1">
    <property type="nucleotide sequence ID" value="NZ_JARSFG010000018.1"/>
</dbReference>
<protein>
    <recommendedName>
        <fullName evidence="3">Leucyl-tRNA synthetase</fullName>
    </recommendedName>
</protein>
<keyword evidence="2" id="KW-1185">Reference proteome</keyword>
<name>A0AAW9NUP4_9BACL</name>
<evidence type="ECO:0000313" key="2">
    <source>
        <dbReference type="Proteomes" id="UP001344888"/>
    </source>
</evidence>